<dbReference type="Gene3D" id="3.20.20.70">
    <property type="entry name" value="Aldolase class I"/>
    <property type="match status" value="1"/>
</dbReference>
<dbReference type="Pfam" id="PF00121">
    <property type="entry name" value="TIM"/>
    <property type="match status" value="1"/>
</dbReference>
<comment type="pathway">
    <text evidence="5">Carbohydrate degradation; glycolysis; D-glyceraldehyde 3-phosphate from glycerone phosphate: step 1/1.</text>
</comment>
<keyword evidence="5" id="KW-0324">Glycolysis</keyword>
<comment type="subunit">
    <text evidence="5">Homodimer.</text>
</comment>
<reference evidence="6 7" key="1">
    <citation type="submission" date="2023-07" db="EMBL/GenBank/DDBJ databases">
        <title>Comparative genomics of wheat-associated soil bacteria to identify genetic determinants of phenazine resistance.</title>
        <authorList>
            <person name="Mouncey N."/>
        </authorList>
    </citation>
    <scope>NUCLEOTIDE SEQUENCE [LARGE SCALE GENOMIC DNA]</scope>
    <source>
        <strain evidence="6 7">W4I11</strain>
    </source>
</reference>
<keyword evidence="7" id="KW-1185">Reference proteome</keyword>
<keyword evidence="5" id="KW-0963">Cytoplasm</keyword>
<dbReference type="InterPro" id="IPR035990">
    <property type="entry name" value="TIM_sf"/>
</dbReference>
<comment type="similarity">
    <text evidence="3 5">Belongs to the triosephosphate isomerase family.</text>
</comment>
<dbReference type="NCBIfam" id="TIGR00419">
    <property type="entry name" value="tim"/>
    <property type="match status" value="1"/>
</dbReference>
<accession>A0ABU0SC68</accession>
<comment type="catalytic activity">
    <reaction evidence="1">
        <text>L-erythrulose 1-phosphate = D-erythrulose 4-phosphate</text>
        <dbReference type="Rhea" id="RHEA:49588"/>
        <dbReference type="ChEBI" id="CHEBI:58002"/>
        <dbReference type="ChEBI" id="CHEBI:90796"/>
        <dbReference type="EC" id="5.3.1.33"/>
    </reaction>
</comment>
<comment type="pathway">
    <text evidence="2">Carbohydrate metabolism; erythritol degradation.</text>
</comment>
<comment type="subcellular location">
    <subcellularLocation>
        <location evidence="5">Cytoplasm</location>
    </subcellularLocation>
</comment>
<dbReference type="PROSITE" id="PS51440">
    <property type="entry name" value="TIM_2"/>
    <property type="match status" value="1"/>
</dbReference>
<dbReference type="EMBL" id="JAUSZT010000003">
    <property type="protein sequence ID" value="MDQ0998339.1"/>
    <property type="molecule type" value="Genomic_DNA"/>
</dbReference>
<dbReference type="PANTHER" id="PTHR21139:SF42">
    <property type="entry name" value="TRIOSEPHOSPHATE ISOMERASE"/>
    <property type="match status" value="1"/>
</dbReference>
<evidence type="ECO:0000256" key="2">
    <source>
        <dbReference type="ARBA" id="ARBA00004939"/>
    </source>
</evidence>
<dbReference type="PANTHER" id="PTHR21139">
    <property type="entry name" value="TRIOSEPHOSPHATE ISOMERASE"/>
    <property type="match status" value="1"/>
</dbReference>
<comment type="pathway">
    <text evidence="5">Carbohydrate biosynthesis; gluconeogenesis.</text>
</comment>
<dbReference type="GO" id="GO:0016853">
    <property type="term" value="F:isomerase activity"/>
    <property type="evidence" value="ECO:0007669"/>
    <property type="project" value="UniProtKB-KW"/>
</dbReference>
<keyword evidence="4 5" id="KW-0413">Isomerase</keyword>
<dbReference type="InterPro" id="IPR020861">
    <property type="entry name" value="Triosephosphate_isomerase_AS"/>
</dbReference>
<dbReference type="RefSeq" id="WP_307283175.1">
    <property type="nucleotide sequence ID" value="NZ_JAUSZT010000003.1"/>
</dbReference>
<gene>
    <name evidence="6" type="ORF">QFZ34_003521</name>
</gene>
<protein>
    <recommendedName>
        <fullName evidence="5">Triosephosphate isomerase</fullName>
        <ecNumber evidence="5">5.3.1.1</ecNumber>
    </recommendedName>
</protein>
<proteinExistence type="inferred from homology"/>
<evidence type="ECO:0000313" key="7">
    <source>
        <dbReference type="Proteomes" id="UP001237780"/>
    </source>
</evidence>
<evidence type="ECO:0000256" key="5">
    <source>
        <dbReference type="RuleBase" id="RU363013"/>
    </source>
</evidence>
<comment type="catalytic activity">
    <reaction evidence="5">
        <text>D-glyceraldehyde 3-phosphate = dihydroxyacetone phosphate</text>
        <dbReference type="Rhea" id="RHEA:18585"/>
        <dbReference type="ChEBI" id="CHEBI:57642"/>
        <dbReference type="ChEBI" id="CHEBI:59776"/>
        <dbReference type="EC" id="5.3.1.1"/>
    </reaction>
</comment>
<dbReference type="PROSITE" id="PS00171">
    <property type="entry name" value="TIM_1"/>
    <property type="match status" value="1"/>
</dbReference>
<organism evidence="6 7">
    <name type="scientific">Phyllobacterium ifriqiyense</name>
    <dbReference type="NCBI Taxonomy" id="314238"/>
    <lineage>
        <taxon>Bacteria</taxon>
        <taxon>Pseudomonadati</taxon>
        <taxon>Pseudomonadota</taxon>
        <taxon>Alphaproteobacteria</taxon>
        <taxon>Hyphomicrobiales</taxon>
        <taxon>Phyllobacteriaceae</taxon>
        <taxon>Phyllobacterium</taxon>
    </lineage>
</organism>
<dbReference type="NCBIfam" id="NF000722">
    <property type="entry name" value="PRK00042.2-1"/>
    <property type="match status" value="1"/>
</dbReference>
<dbReference type="InterPro" id="IPR013785">
    <property type="entry name" value="Aldolase_TIM"/>
</dbReference>
<evidence type="ECO:0000313" key="6">
    <source>
        <dbReference type="EMBL" id="MDQ0998339.1"/>
    </source>
</evidence>
<keyword evidence="5" id="KW-0312">Gluconeogenesis</keyword>
<dbReference type="CDD" id="cd00311">
    <property type="entry name" value="TIM"/>
    <property type="match status" value="1"/>
</dbReference>
<name>A0ABU0SC68_9HYPH</name>
<dbReference type="SUPFAM" id="SSF51351">
    <property type="entry name" value="Triosephosphate isomerase (TIM)"/>
    <property type="match status" value="1"/>
</dbReference>
<dbReference type="Proteomes" id="UP001237780">
    <property type="component" value="Unassembled WGS sequence"/>
</dbReference>
<dbReference type="EC" id="5.3.1.1" evidence="5"/>
<comment type="caution">
    <text evidence="6">The sequence shown here is derived from an EMBL/GenBank/DDBJ whole genome shotgun (WGS) entry which is preliminary data.</text>
</comment>
<evidence type="ECO:0000256" key="3">
    <source>
        <dbReference type="ARBA" id="ARBA00007422"/>
    </source>
</evidence>
<evidence type="ECO:0000256" key="4">
    <source>
        <dbReference type="ARBA" id="ARBA00023235"/>
    </source>
</evidence>
<evidence type="ECO:0000256" key="1">
    <source>
        <dbReference type="ARBA" id="ARBA00000148"/>
    </source>
</evidence>
<sequence>MSDFWIGTSFKMNKTLAEALAFAEALAAGDESRDKRFQRFVIPPFTAVREVKAALKDTSVKVGAQNMHWDDAGAWTGEISPLMLKDCNLDLVELGHSERREFFGETDRTVGLKVAAAVRHGLTPLICIGESLAQREAGEADAVLAAQVQAALGLLEGEAKRHPILLAYEPIWAIGVNGIPATSDYADERHGKIAAVARSVLGTAVPVLYGGSVNPENCAELIACPNIDGLFIGRSAWAVEGYLDILQRVAKAIPEKVGTGFPSGIA</sequence>
<dbReference type="InterPro" id="IPR000652">
    <property type="entry name" value="Triosephosphate_isomerase"/>
</dbReference>